<gene>
    <name evidence="1" type="ORF">E4T21_11520</name>
</gene>
<dbReference type="Proteomes" id="UP000324285">
    <property type="component" value="Chromosome"/>
</dbReference>
<keyword evidence="2" id="KW-1185">Reference proteome</keyword>
<protein>
    <submittedName>
        <fullName evidence="1">Monooxygenase</fullName>
    </submittedName>
</protein>
<proteinExistence type="predicted"/>
<evidence type="ECO:0000313" key="1">
    <source>
        <dbReference type="EMBL" id="QEM82107.1"/>
    </source>
</evidence>
<dbReference type="OrthoDB" id="2065010at2"/>
<evidence type="ECO:0000313" key="2">
    <source>
        <dbReference type="Proteomes" id="UP000324285"/>
    </source>
</evidence>
<dbReference type="Gene3D" id="3.30.70.100">
    <property type="match status" value="1"/>
</dbReference>
<organism evidence="1 2">
    <name type="scientific">Halomonas binhaiensis</name>
    <dbReference type="NCBI Taxonomy" id="2562282"/>
    <lineage>
        <taxon>Bacteria</taxon>
        <taxon>Pseudomonadati</taxon>
        <taxon>Pseudomonadota</taxon>
        <taxon>Gammaproteobacteria</taxon>
        <taxon>Oceanospirillales</taxon>
        <taxon>Halomonadaceae</taxon>
        <taxon>Halomonas</taxon>
    </lineage>
</organism>
<sequence>MITVMTTFTLPTLITRQEARNIFLSTAPEYRDVQGLLRKTYIVSDDGRTVGGIYFWKSRPEAEAMYTESWRQFVREKYGTEPTVTYFESPVVVDNQSHQILGDE</sequence>
<name>A0A5C1NIN3_9GAMM</name>
<dbReference type="SUPFAM" id="SSF54909">
    <property type="entry name" value="Dimeric alpha+beta barrel"/>
    <property type="match status" value="1"/>
</dbReference>
<dbReference type="InterPro" id="IPR011008">
    <property type="entry name" value="Dimeric_a/b-barrel"/>
</dbReference>
<dbReference type="GO" id="GO:0004497">
    <property type="term" value="F:monooxygenase activity"/>
    <property type="evidence" value="ECO:0007669"/>
    <property type="project" value="UniProtKB-KW"/>
</dbReference>
<reference evidence="1" key="1">
    <citation type="submission" date="2021-02" db="EMBL/GenBank/DDBJ databases">
        <title>Strain Y2R2, a novel species of the genus Halomonas.</title>
        <authorList>
            <person name="Huang H."/>
        </authorList>
    </citation>
    <scope>NUCLEOTIDE SEQUENCE</scope>
    <source>
        <strain evidence="1">Y2R2</strain>
    </source>
</reference>
<dbReference type="AlphaFoldDB" id="A0A5C1NIN3"/>
<dbReference type="KEGG" id="hbh:E4T21_11520"/>
<keyword evidence="1" id="KW-0503">Monooxygenase</keyword>
<dbReference type="EMBL" id="CP038437">
    <property type="protein sequence ID" value="QEM82107.1"/>
    <property type="molecule type" value="Genomic_DNA"/>
</dbReference>
<accession>A0A5C1NIN3</accession>
<keyword evidence="1" id="KW-0560">Oxidoreductase</keyword>